<dbReference type="OrthoDB" id="2665816at2"/>
<dbReference type="AlphaFoldDB" id="A0A4Q9DNT0"/>
<dbReference type="InterPro" id="IPR011051">
    <property type="entry name" value="RmlC_Cupin_sf"/>
</dbReference>
<sequence length="157" mass="17634">MAAGISLEEAREQALVLLEKANVALSEEDKAHLKVVDYGLKDIARYGVQFVEYINNERYCARQLALLPLQTIPEHMHPPVGDDPGKLETFRVVWGKVRVHTEFQEIELHAGEQYTIGGNVYHGFQAGEAGAVVIEFSSPARDRFDVFSNPQVQLKQE</sequence>
<protein>
    <submittedName>
        <fullName evidence="1">D-lyxose/D-mannose family sugar isomerase</fullName>
    </submittedName>
</protein>
<organism evidence="1 2">
    <name type="scientific">Paenibacillus thalictri</name>
    <dbReference type="NCBI Taxonomy" id="2527873"/>
    <lineage>
        <taxon>Bacteria</taxon>
        <taxon>Bacillati</taxon>
        <taxon>Bacillota</taxon>
        <taxon>Bacilli</taxon>
        <taxon>Bacillales</taxon>
        <taxon>Paenibacillaceae</taxon>
        <taxon>Paenibacillus</taxon>
    </lineage>
</organism>
<comment type="caution">
    <text evidence="1">The sequence shown here is derived from an EMBL/GenBank/DDBJ whole genome shotgun (WGS) entry which is preliminary data.</text>
</comment>
<dbReference type="SUPFAM" id="SSF51182">
    <property type="entry name" value="RmlC-like cupins"/>
    <property type="match status" value="1"/>
</dbReference>
<gene>
    <name evidence="1" type="ORF">EYB31_22810</name>
</gene>
<dbReference type="EMBL" id="SIRE01000017">
    <property type="protein sequence ID" value="TBL75252.1"/>
    <property type="molecule type" value="Genomic_DNA"/>
</dbReference>
<dbReference type="Gene3D" id="2.60.120.10">
    <property type="entry name" value="Jelly Rolls"/>
    <property type="match status" value="1"/>
</dbReference>
<name>A0A4Q9DNT0_9BACL</name>
<dbReference type="RefSeq" id="WP_131015741.1">
    <property type="nucleotide sequence ID" value="NZ_SIRE01000017.1"/>
</dbReference>
<evidence type="ECO:0000313" key="1">
    <source>
        <dbReference type="EMBL" id="TBL75252.1"/>
    </source>
</evidence>
<evidence type="ECO:0000313" key="2">
    <source>
        <dbReference type="Proteomes" id="UP000293142"/>
    </source>
</evidence>
<keyword evidence="2" id="KW-1185">Reference proteome</keyword>
<dbReference type="Proteomes" id="UP000293142">
    <property type="component" value="Unassembled WGS sequence"/>
</dbReference>
<keyword evidence="1" id="KW-0413">Isomerase</keyword>
<accession>A0A4Q9DNT0</accession>
<dbReference type="InterPro" id="IPR014710">
    <property type="entry name" value="RmlC-like_jellyroll"/>
</dbReference>
<reference evidence="1 2" key="1">
    <citation type="submission" date="2019-02" db="EMBL/GenBank/DDBJ databases">
        <title>Paenibacillus sp. nov., isolated from surface-sterilized tissue of Thalictrum simplex L.</title>
        <authorList>
            <person name="Tuo L."/>
        </authorList>
    </citation>
    <scope>NUCLEOTIDE SEQUENCE [LARGE SCALE GENOMIC DNA]</scope>
    <source>
        <strain evidence="1 2">N2SHLJ1</strain>
    </source>
</reference>
<dbReference type="GO" id="GO:0016853">
    <property type="term" value="F:isomerase activity"/>
    <property type="evidence" value="ECO:0007669"/>
    <property type="project" value="UniProtKB-KW"/>
</dbReference>
<proteinExistence type="predicted"/>